<keyword evidence="2" id="KW-0813">Transport</keyword>
<protein>
    <recommendedName>
        <fullName evidence="10">Potassium channel domain-containing protein</fullName>
    </recommendedName>
</protein>
<dbReference type="GO" id="GO:0022841">
    <property type="term" value="F:potassium ion leak channel activity"/>
    <property type="evidence" value="ECO:0007669"/>
    <property type="project" value="TreeGrafter"/>
</dbReference>
<feature type="transmembrane region" description="Helical" evidence="8">
    <location>
        <begin position="135"/>
        <end position="158"/>
    </location>
</feature>
<dbReference type="EMBL" id="OV725078">
    <property type="protein sequence ID" value="CAH1393537.1"/>
    <property type="molecule type" value="Genomic_DNA"/>
</dbReference>
<feature type="signal peptide" evidence="9">
    <location>
        <begin position="1"/>
        <end position="20"/>
    </location>
</feature>
<dbReference type="Pfam" id="PF07885">
    <property type="entry name" value="Ion_trans_2"/>
    <property type="match status" value="1"/>
</dbReference>
<evidence type="ECO:0000313" key="12">
    <source>
        <dbReference type="Proteomes" id="UP001152798"/>
    </source>
</evidence>
<evidence type="ECO:0000256" key="1">
    <source>
        <dbReference type="ARBA" id="ARBA00004141"/>
    </source>
</evidence>
<evidence type="ECO:0000256" key="9">
    <source>
        <dbReference type="SAM" id="SignalP"/>
    </source>
</evidence>
<evidence type="ECO:0000256" key="5">
    <source>
        <dbReference type="ARBA" id="ARBA00023065"/>
    </source>
</evidence>
<keyword evidence="3 8" id="KW-0812">Transmembrane</keyword>
<evidence type="ECO:0000313" key="11">
    <source>
        <dbReference type="EMBL" id="CAH1393537.1"/>
    </source>
</evidence>
<dbReference type="Proteomes" id="UP001152798">
    <property type="component" value="Chromosome 2"/>
</dbReference>
<feature type="chain" id="PRO_5040162065" description="Potassium channel domain-containing protein" evidence="9">
    <location>
        <begin position="21"/>
        <end position="277"/>
    </location>
</feature>
<evidence type="ECO:0000256" key="3">
    <source>
        <dbReference type="ARBA" id="ARBA00022692"/>
    </source>
</evidence>
<dbReference type="GO" id="GO:0030322">
    <property type="term" value="P:stabilization of membrane potential"/>
    <property type="evidence" value="ECO:0007669"/>
    <property type="project" value="TreeGrafter"/>
</dbReference>
<dbReference type="PANTHER" id="PTHR11003:SF257">
    <property type="entry name" value="POTASSIUM CHANNEL DOMAIN-CONTAINING PROTEIN"/>
    <property type="match status" value="1"/>
</dbReference>
<sequence>MGYAALGIPLVLLYLSSVGSLLSSCARNIFTRSLCCCLCSNCGYCCYDEKRMQEKERRMRKKRERREYEQRMQGLRTGQEPFYVRSASAYTTSTTNNLLSPLEENKVQTRSTSVLDAECLSNDTSFVDSKSSGNFLAPLLLCFIVMIIYIGGGAFILFKLEESWSYFESIFFCFMVLSTIGFGDSVTNDTTFPGRVQYKTPTEEVTVWFCSIYILCGLALTSMCFNVVHEEIVQRLKSHYIIVNNLTGSKENSVNSFKMTTTATFTEEPSSNEYLSS</sequence>
<keyword evidence="4 8" id="KW-1133">Transmembrane helix</keyword>
<organism evidence="11 12">
    <name type="scientific">Nezara viridula</name>
    <name type="common">Southern green stink bug</name>
    <name type="synonym">Cimex viridulus</name>
    <dbReference type="NCBI Taxonomy" id="85310"/>
    <lineage>
        <taxon>Eukaryota</taxon>
        <taxon>Metazoa</taxon>
        <taxon>Ecdysozoa</taxon>
        <taxon>Arthropoda</taxon>
        <taxon>Hexapoda</taxon>
        <taxon>Insecta</taxon>
        <taxon>Pterygota</taxon>
        <taxon>Neoptera</taxon>
        <taxon>Paraneoptera</taxon>
        <taxon>Hemiptera</taxon>
        <taxon>Heteroptera</taxon>
        <taxon>Panheteroptera</taxon>
        <taxon>Pentatomomorpha</taxon>
        <taxon>Pentatomoidea</taxon>
        <taxon>Pentatomidae</taxon>
        <taxon>Pentatominae</taxon>
        <taxon>Nezara</taxon>
    </lineage>
</organism>
<feature type="transmembrane region" description="Helical" evidence="8">
    <location>
        <begin position="206"/>
        <end position="228"/>
    </location>
</feature>
<evidence type="ECO:0000256" key="8">
    <source>
        <dbReference type="SAM" id="Phobius"/>
    </source>
</evidence>
<proteinExistence type="predicted"/>
<evidence type="ECO:0000256" key="2">
    <source>
        <dbReference type="ARBA" id="ARBA00022448"/>
    </source>
</evidence>
<name>A0A9P0EEB3_NEZVI</name>
<feature type="transmembrane region" description="Helical" evidence="8">
    <location>
        <begin position="165"/>
        <end position="186"/>
    </location>
</feature>
<accession>A0A9P0EEB3</accession>
<dbReference type="SUPFAM" id="SSF81324">
    <property type="entry name" value="Voltage-gated potassium channels"/>
    <property type="match status" value="1"/>
</dbReference>
<dbReference type="PANTHER" id="PTHR11003">
    <property type="entry name" value="POTASSIUM CHANNEL, SUBFAMILY K"/>
    <property type="match status" value="1"/>
</dbReference>
<dbReference type="InterPro" id="IPR003280">
    <property type="entry name" value="2pore_dom_K_chnl"/>
</dbReference>
<keyword evidence="6 8" id="KW-0472">Membrane</keyword>
<dbReference type="AlphaFoldDB" id="A0A9P0EEB3"/>
<keyword evidence="9" id="KW-0732">Signal</keyword>
<dbReference type="GO" id="GO:0005886">
    <property type="term" value="C:plasma membrane"/>
    <property type="evidence" value="ECO:0007669"/>
    <property type="project" value="TreeGrafter"/>
</dbReference>
<keyword evidence="12" id="KW-1185">Reference proteome</keyword>
<evidence type="ECO:0000259" key="10">
    <source>
        <dbReference type="Pfam" id="PF07885"/>
    </source>
</evidence>
<evidence type="ECO:0000256" key="7">
    <source>
        <dbReference type="ARBA" id="ARBA00023303"/>
    </source>
</evidence>
<reference evidence="11" key="1">
    <citation type="submission" date="2022-01" db="EMBL/GenBank/DDBJ databases">
        <authorList>
            <person name="King R."/>
        </authorList>
    </citation>
    <scope>NUCLEOTIDE SEQUENCE</scope>
</reference>
<dbReference type="OrthoDB" id="297496at2759"/>
<evidence type="ECO:0000256" key="4">
    <source>
        <dbReference type="ARBA" id="ARBA00022989"/>
    </source>
</evidence>
<gene>
    <name evidence="11" type="ORF">NEZAVI_LOCUS4191</name>
</gene>
<keyword evidence="5" id="KW-0406">Ion transport</keyword>
<keyword evidence="7" id="KW-0407">Ion channel</keyword>
<dbReference type="Gene3D" id="1.10.287.70">
    <property type="match status" value="1"/>
</dbReference>
<feature type="domain" description="Potassium channel" evidence="10">
    <location>
        <begin position="146"/>
        <end position="232"/>
    </location>
</feature>
<dbReference type="GO" id="GO:0015271">
    <property type="term" value="F:outward rectifier potassium channel activity"/>
    <property type="evidence" value="ECO:0007669"/>
    <property type="project" value="TreeGrafter"/>
</dbReference>
<evidence type="ECO:0000256" key="6">
    <source>
        <dbReference type="ARBA" id="ARBA00023136"/>
    </source>
</evidence>
<comment type="subcellular location">
    <subcellularLocation>
        <location evidence="1">Membrane</location>
        <topology evidence="1">Multi-pass membrane protein</topology>
    </subcellularLocation>
</comment>
<dbReference type="InterPro" id="IPR013099">
    <property type="entry name" value="K_chnl_dom"/>
</dbReference>